<name>A0A1I4I4N7_9RHOB</name>
<reference evidence="2 3" key="1">
    <citation type="submission" date="2016-10" db="EMBL/GenBank/DDBJ databases">
        <authorList>
            <person name="de Groot N.N."/>
        </authorList>
    </citation>
    <scope>NUCLEOTIDE SEQUENCE [LARGE SCALE GENOMIC DNA]</scope>
    <source>
        <strain evidence="2 3">DSM 16199</strain>
    </source>
</reference>
<dbReference type="GO" id="GO:0004252">
    <property type="term" value="F:serine-type endopeptidase activity"/>
    <property type="evidence" value="ECO:0007669"/>
    <property type="project" value="InterPro"/>
</dbReference>
<dbReference type="InterPro" id="IPR003593">
    <property type="entry name" value="AAA+_ATPase"/>
</dbReference>
<dbReference type="GO" id="GO:0004176">
    <property type="term" value="F:ATP-dependent peptidase activity"/>
    <property type="evidence" value="ECO:0007669"/>
    <property type="project" value="InterPro"/>
</dbReference>
<dbReference type="EMBL" id="FOTF01000022">
    <property type="protein sequence ID" value="SFL49120.1"/>
    <property type="molecule type" value="Genomic_DNA"/>
</dbReference>
<keyword evidence="3" id="KW-1185">Reference proteome</keyword>
<dbReference type="InterPro" id="IPR027065">
    <property type="entry name" value="Lon_Prtase"/>
</dbReference>
<dbReference type="GO" id="GO:0051131">
    <property type="term" value="P:chaperone-mediated protein complex assembly"/>
    <property type="evidence" value="ECO:0007669"/>
    <property type="project" value="TreeGrafter"/>
</dbReference>
<organism evidence="2 3">
    <name type="scientific">Loktanella salsilacus</name>
    <dbReference type="NCBI Taxonomy" id="195913"/>
    <lineage>
        <taxon>Bacteria</taxon>
        <taxon>Pseudomonadati</taxon>
        <taxon>Pseudomonadota</taxon>
        <taxon>Alphaproteobacteria</taxon>
        <taxon>Rhodobacterales</taxon>
        <taxon>Roseobacteraceae</taxon>
        <taxon>Loktanella</taxon>
    </lineage>
</organism>
<dbReference type="GO" id="GO:0005524">
    <property type="term" value="F:ATP binding"/>
    <property type="evidence" value="ECO:0007669"/>
    <property type="project" value="InterPro"/>
</dbReference>
<sequence>MKIKIIEAGNVFLTRDKIEKRWRAFYKMLRQGKGLKSFDGIEIAEKHVMHDAHRVITRRTLKLHEAIRAASPLKTEELIKLGRIAGGVDAMTVTADRADEIAAAVHEEFGWLAPATQYVWHALRRAAEDGTPVRVPPVILVGPPGIGKSVWARFVAHQIGLPAVDIDASKGAVGFSINGTERGWSTAQPGRPVEMIISSRIANPLIIVDEICKSVSMTSEKGRRMSLEDALLSLLEPATAAAWDCPFYRVSFDMSHISWILTANTTDGIPAPLLSRCRVINLPPPTRGQTIVFACTMSGRRGLSDDAARAVIDAVKYADRSFSMRDIIKIVEHAHAIDDTTPYLLH</sequence>
<dbReference type="PANTHER" id="PTHR43718">
    <property type="entry name" value="LON PROTEASE"/>
    <property type="match status" value="1"/>
</dbReference>
<dbReference type="Gene3D" id="3.40.50.300">
    <property type="entry name" value="P-loop containing nucleotide triphosphate hydrolases"/>
    <property type="match status" value="1"/>
</dbReference>
<dbReference type="SUPFAM" id="SSF52540">
    <property type="entry name" value="P-loop containing nucleoside triphosphate hydrolases"/>
    <property type="match status" value="1"/>
</dbReference>
<dbReference type="GO" id="GO:0006515">
    <property type="term" value="P:protein quality control for misfolded or incompletely synthesized proteins"/>
    <property type="evidence" value="ECO:0007669"/>
    <property type="project" value="TreeGrafter"/>
</dbReference>
<dbReference type="PANTHER" id="PTHR43718:SF2">
    <property type="entry name" value="LON PROTEASE HOMOLOG, MITOCHONDRIAL"/>
    <property type="match status" value="1"/>
</dbReference>
<gene>
    <name evidence="2" type="ORF">SAMN04488004_12248</name>
</gene>
<proteinExistence type="predicted"/>
<dbReference type="InterPro" id="IPR027417">
    <property type="entry name" value="P-loop_NTPase"/>
</dbReference>
<dbReference type="Proteomes" id="UP000199550">
    <property type="component" value="Unassembled WGS sequence"/>
</dbReference>
<accession>A0A1I4I4N7</accession>
<protein>
    <submittedName>
        <fullName evidence="2">ATPase family associated with various cellular activities (AAA)</fullName>
    </submittedName>
</protein>
<dbReference type="SMART" id="SM00382">
    <property type="entry name" value="AAA"/>
    <property type="match status" value="1"/>
</dbReference>
<dbReference type="Pfam" id="PF00004">
    <property type="entry name" value="AAA"/>
    <property type="match status" value="1"/>
</dbReference>
<dbReference type="OrthoDB" id="5297432at2"/>
<feature type="domain" description="AAA+ ATPase" evidence="1">
    <location>
        <begin position="134"/>
        <end position="286"/>
    </location>
</feature>
<dbReference type="STRING" id="195913.SAMN04488004_12248"/>
<dbReference type="AlphaFoldDB" id="A0A1I4I4N7"/>
<dbReference type="RefSeq" id="WP_090191107.1">
    <property type="nucleotide sequence ID" value="NZ_FOTF01000022.1"/>
</dbReference>
<dbReference type="InterPro" id="IPR003959">
    <property type="entry name" value="ATPase_AAA_core"/>
</dbReference>
<dbReference type="GO" id="GO:0003697">
    <property type="term" value="F:single-stranded DNA binding"/>
    <property type="evidence" value="ECO:0007669"/>
    <property type="project" value="TreeGrafter"/>
</dbReference>
<evidence type="ECO:0000259" key="1">
    <source>
        <dbReference type="SMART" id="SM00382"/>
    </source>
</evidence>
<evidence type="ECO:0000313" key="2">
    <source>
        <dbReference type="EMBL" id="SFL49120.1"/>
    </source>
</evidence>
<dbReference type="GO" id="GO:0016887">
    <property type="term" value="F:ATP hydrolysis activity"/>
    <property type="evidence" value="ECO:0007669"/>
    <property type="project" value="InterPro"/>
</dbReference>
<dbReference type="GO" id="GO:0007005">
    <property type="term" value="P:mitochondrion organization"/>
    <property type="evidence" value="ECO:0007669"/>
    <property type="project" value="TreeGrafter"/>
</dbReference>
<evidence type="ECO:0000313" key="3">
    <source>
        <dbReference type="Proteomes" id="UP000199550"/>
    </source>
</evidence>